<organism evidence="1 2">
    <name type="scientific">Caerostris extrusa</name>
    <name type="common">Bark spider</name>
    <name type="synonym">Caerostris bankana</name>
    <dbReference type="NCBI Taxonomy" id="172846"/>
    <lineage>
        <taxon>Eukaryota</taxon>
        <taxon>Metazoa</taxon>
        <taxon>Ecdysozoa</taxon>
        <taxon>Arthropoda</taxon>
        <taxon>Chelicerata</taxon>
        <taxon>Arachnida</taxon>
        <taxon>Araneae</taxon>
        <taxon>Araneomorphae</taxon>
        <taxon>Entelegynae</taxon>
        <taxon>Araneoidea</taxon>
        <taxon>Araneidae</taxon>
        <taxon>Caerostris</taxon>
    </lineage>
</organism>
<comment type="caution">
    <text evidence="1">The sequence shown here is derived from an EMBL/GenBank/DDBJ whole genome shotgun (WGS) entry which is preliminary data.</text>
</comment>
<name>A0AAV4UUI3_CAEEX</name>
<reference evidence="1 2" key="1">
    <citation type="submission" date="2021-06" db="EMBL/GenBank/DDBJ databases">
        <title>Caerostris extrusa draft genome.</title>
        <authorList>
            <person name="Kono N."/>
            <person name="Arakawa K."/>
        </authorList>
    </citation>
    <scope>NUCLEOTIDE SEQUENCE [LARGE SCALE GENOMIC DNA]</scope>
</reference>
<protein>
    <submittedName>
        <fullName evidence="1">Uncharacterized protein</fullName>
    </submittedName>
</protein>
<dbReference type="Proteomes" id="UP001054945">
    <property type="component" value="Unassembled WGS sequence"/>
</dbReference>
<accession>A0AAV4UUI3</accession>
<gene>
    <name evidence="1" type="ORF">CEXT_399901</name>
</gene>
<proteinExistence type="predicted"/>
<sequence>MSGPLSRLVLLARRCPRNTTRRWTTQFLAPTFRGDLVNWLKRLQEAYFFIPSNFYKRKTGCRGHLPVDLPPGDDDGAPGPPVLDDVVLVHHERELPGILQHKIIADIDSITF</sequence>
<keyword evidence="2" id="KW-1185">Reference proteome</keyword>
<evidence type="ECO:0000313" key="2">
    <source>
        <dbReference type="Proteomes" id="UP001054945"/>
    </source>
</evidence>
<dbReference type="AlphaFoldDB" id="A0AAV4UUI3"/>
<evidence type="ECO:0000313" key="1">
    <source>
        <dbReference type="EMBL" id="GIY61482.1"/>
    </source>
</evidence>
<dbReference type="EMBL" id="BPLR01013473">
    <property type="protein sequence ID" value="GIY61482.1"/>
    <property type="molecule type" value="Genomic_DNA"/>
</dbReference>